<evidence type="ECO:0000313" key="2">
    <source>
        <dbReference type="Proteomes" id="UP001459204"/>
    </source>
</evidence>
<name>A0ABU9IWF4_9GAMM</name>
<gene>
    <name evidence="1" type="ORF">AAD027_01625</name>
</gene>
<sequence>MDINYRCYARQALQQARVELQGEDDVRLRSAALQLRMSMEALTYDRMRAYAFEVPPHQYATWQPKKVMQLLLEIDAKADADSSVAVGLEKTYGVAPPMEEMKSLGSEKVLNLATIKRHYDALGSYLHIPTLKQMRQGDFFDASKLRARCLQIVTYLDEVLASPVWNIRLTAVSKTDCIYCGKPMQRRCPKDGETVAVSCFECGALYRLVLVGAQQVRWDPMQTRVKCLTGGCDHSFVLGNHEIKRGSSWTCKSCSQRYMIDYAVLPDSSPSMDASGG</sequence>
<dbReference type="EMBL" id="JBBWWT010000001">
    <property type="protein sequence ID" value="MEL1263075.1"/>
    <property type="molecule type" value="Genomic_DNA"/>
</dbReference>
<dbReference type="RefSeq" id="WP_341724271.1">
    <property type="nucleotide sequence ID" value="NZ_JBBWWT010000001.1"/>
</dbReference>
<protein>
    <submittedName>
        <fullName evidence="1">Uncharacterized protein</fullName>
    </submittedName>
</protein>
<reference evidence="1 2" key="1">
    <citation type="submission" date="2024-04" db="EMBL/GenBank/DDBJ databases">
        <title>Draft genome sequence of Pseudoxanthomonas putridarboris WD12.</title>
        <authorList>
            <person name="Oh J."/>
        </authorList>
    </citation>
    <scope>NUCLEOTIDE SEQUENCE [LARGE SCALE GENOMIC DNA]</scope>
    <source>
        <strain evidence="1 2">WD12</strain>
    </source>
</reference>
<accession>A0ABU9IWF4</accession>
<proteinExistence type="predicted"/>
<dbReference type="Proteomes" id="UP001459204">
    <property type="component" value="Unassembled WGS sequence"/>
</dbReference>
<evidence type="ECO:0000313" key="1">
    <source>
        <dbReference type="EMBL" id="MEL1263075.1"/>
    </source>
</evidence>
<organism evidence="1 2">
    <name type="scientific">Pseudoxanthomonas putridarboris</name>
    <dbReference type="NCBI Taxonomy" id="752605"/>
    <lineage>
        <taxon>Bacteria</taxon>
        <taxon>Pseudomonadati</taxon>
        <taxon>Pseudomonadota</taxon>
        <taxon>Gammaproteobacteria</taxon>
        <taxon>Lysobacterales</taxon>
        <taxon>Lysobacteraceae</taxon>
        <taxon>Pseudoxanthomonas</taxon>
    </lineage>
</organism>
<keyword evidence="2" id="KW-1185">Reference proteome</keyword>
<comment type="caution">
    <text evidence="1">The sequence shown here is derived from an EMBL/GenBank/DDBJ whole genome shotgun (WGS) entry which is preliminary data.</text>
</comment>